<evidence type="ECO:0000256" key="6">
    <source>
        <dbReference type="RuleBase" id="RU003718"/>
    </source>
</evidence>
<dbReference type="GO" id="GO:0047213">
    <property type="term" value="F:anthocyanidin 3-O-glucosyltransferase activity"/>
    <property type="evidence" value="ECO:0007669"/>
    <property type="project" value="UniProtKB-EC"/>
</dbReference>
<dbReference type="CDD" id="cd03784">
    <property type="entry name" value="GT1_Gtf-like"/>
    <property type="match status" value="1"/>
</dbReference>
<protein>
    <recommendedName>
        <fullName evidence="7">Glycosyltransferase</fullName>
        <ecNumber evidence="7">2.4.1.-</ecNumber>
    </recommendedName>
</protein>
<evidence type="ECO:0000313" key="9">
    <source>
        <dbReference type="EMBL" id="CAI0407575.1"/>
    </source>
</evidence>
<reference evidence="9" key="1">
    <citation type="submission" date="2022-08" db="EMBL/GenBank/DDBJ databases">
        <authorList>
            <person name="Gutierrez-Valencia J."/>
        </authorList>
    </citation>
    <scope>NUCLEOTIDE SEQUENCE</scope>
</reference>
<evidence type="ECO:0000256" key="8">
    <source>
        <dbReference type="SAM" id="MobiDB-lite"/>
    </source>
</evidence>
<dbReference type="EC" id="2.4.1.-" evidence="7"/>
<dbReference type="Proteomes" id="UP001154282">
    <property type="component" value="Unassembled WGS sequence"/>
</dbReference>
<dbReference type="Pfam" id="PF00201">
    <property type="entry name" value="UDPGT"/>
    <property type="match status" value="1"/>
</dbReference>
<accession>A0AAV0JE00</accession>
<evidence type="ECO:0000256" key="4">
    <source>
        <dbReference type="ARBA" id="ARBA00022679"/>
    </source>
</evidence>
<dbReference type="Gene3D" id="3.40.50.2000">
    <property type="entry name" value="Glycogen Phosphorylase B"/>
    <property type="match status" value="2"/>
</dbReference>
<evidence type="ECO:0000313" key="10">
    <source>
        <dbReference type="Proteomes" id="UP001154282"/>
    </source>
</evidence>
<dbReference type="EMBL" id="CAMGYJ010000004">
    <property type="protein sequence ID" value="CAI0407575.1"/>
    <property type="molecule type" value="Genomic_DNA"/>
</dbReference>
<gene>
    <name evidence="9" type="ORF">LITE_LOCUS13625</name>
</gene>
<comment type="pathway">
    <text evidence="1">Pigment biosynthesis; anthocyanin biosynthesis.</text>
</comment>
<dbReference type="FunFam" id="3.40.50.2000:FF:000047">
    <property type="entry name" value="Glycosyltransferase"/>
    <property type="match status" value="1"/>
</dbReference>
<feature type="region of interest" description="Disordered" evidence="8">
    <location>
        <begin position="1"/>
        <end position="25"/>
    </location>
</feature>
<sequence length="518" mass="57022">MAPGRATPVPVPAPAKLHPPPPSLPPPPPPHFILFPLMAQGHTIPIIDMARLISDRGAFVTIVTTTHNSTRFESVIRRANSSAHRARPEIRIVRLHFPCQEVGLPLGYENLDVLPSPDLLKKFYEALDLLQGPLESVLRETDPPPSCLISDRCLSWTAEMARRLNITRIVFHGMSCFSLLSAVKIRAHKAHLSAASDEEPFLVPGMPQPYHVSRSQLPGSFLRLPDLDDVRNKMQEAETQSFGVVANTFEFLEHGCAEEYRNSISKRVWCVGPVSLTNRFNLDKFERGNNNPSIDEAQCLTWLDRMEPRSVIYACLGSLCRLVPSQLVELGLGLEASGRPFVWAVKTDRRPAELDDWLVGSGFEERVKGRGLIIKGWAPQVLILSHVAVGGFLTHCGWNSTVEAICAGVPMVTWPLFAEQFLNEKMVVEVLRVGVRVGAETAVRFGDEERVGVAVRREAVAAAVAALMDGGGERMVERVRELAAMAREAMDPGGSSHSDLSDLIDAVVKRQAGSRAKN</sequence>
<proteinExistence type="inferred from homology"/>
<evidence type="ECO:0000256" key="3">
    <source>
        <dbReference type="ARBA" id="ARBA00022676"/>
    </source>
</evidence>
<comment type="similarity">
    <text evidence="2 6">Belongs to the UDP-glycosyltransferase family.</text>
</comment>
<dbReference type="PANTHER" id="PTHR48047:SF143">
    <property type="entry name" value="UDP-GLYCOSYLTRANSFERASE 73D1"/>
    <property type="match status" value="1"/>
</dbReference>
<keyword evidence="10" id="KW-1185">Reference proteome</keyword>
<keyword evidence="4 6" id="KW-0808">Transferase</keyword>
<keyword evidence="3 6" id="KW-0328">Glycosyltransferase</keyword>
<name>A0AAV0JE00_9ROSI</name>
<organism evidence="9 10">
    <name type="scientific">Linum tenue</name>
    <dbReference type="NCBI Taxonomy" id="586396"/>
    <lineage>
        <taxon>Eukaryota</taxon>
        <taxon>Viridiplantae</taxon>
        <taxon>Streptophyta</taxon>
        <taxon>Embryophyta</taxon>
        <taxon>Tracheophyta</taxon>
        <taxon>Spermatophyta</taxon>
        <taxon>Magnoliopsida</taxon>
        <taxon>eudicotyledons</taxon>
        <taxon>Gunneridae</taxon>
        <taxon>Pentapetalae</taxon>
        <taxon>rosids</taxon>
        <taxon>fabids</taxon>
        <taxon>Malpighiales</taxon>
        <taxon>Linaceae</taxon>
        <taxon>Linum</taxon>
    </lineage>
</organism>
<dbReference type="FunFam" id="3.40.50.2000:FF:000071">
    <property type="entry name" value="Glycosyltransferase"/>
    <property type="match status" value="1"/>
</dbReference>
<evidence type="ECO:0000256" key="2">
    <source>
        <dbReference type="ARBA" id="ARBA00009995"/>
    </source>
</evidence>
<dbReference type="InterPro" id="IPR035595">
    <property type="entry name" value="UDP_glycos_trans_CS"/>
</dbReference>
<dbReference type="AlphaFoldDB" id="A0AAV0JE00"/>
<comment type="caution">
    <text evidence="9">The sequence shown here is derived from an EMBL/GenBank/DDBJ whole genome shotgun (WGS) entry which is preliminary data.</text>
</comment>
<evidence type="ECO:0000256" key="1">
    <source>
        <dbReference type="ARBA" id="ARBA00004935"/>
    </source>
</evidence>
<dbReference type="PANTHER" id="PTHR48047">
    <property type="entry name" value="GLYCOSYLTRANSFERASE"/>
    <property type="match status" value="1"/>
</dbReference>
<dbReference type="InterPro" id="IPR002213">
    <property type="entry name" value="UDP_glucos_trans"/>
</dbReference>
<dbReference type="SUPFAM" id="SSF53756">
    <property type="entry name" value="UDP-Glycosyltransferase/glycogen phosphorylase"/>
    <property type="match status" value="1"/>
</dbReference>
<dbReference type="PROSITE" id="PS00375">
    <property type="entry name" value="UDPGT"/>
    <property type="match status" value="1"/>
</dbReference>
<comment type="catalytic activity">
    <reaction evidence="5">
        <text>an anthocyanidin + UDP-alpha-D-glucose + H(+) = an anthocyanidin 3-O-beta-D-glucoside + UDP</text>
        <dbReference type="Rhea" id="RHEA:20093"/>
        <dbReference type="ChEBI" id="CHEBI:15378"/>
        <dbReference type="ChEBI" id="CHEBI:16307"/>
        <dbReference type="ChEBI" id="CHEBI:58223"/>
        <dbReference type="ChEBI" id="CHEBI:58885"/>
        <dbReference type="ChEBI" id="CHEBI:143576"/>
        <dbReference type="EC" id="2.4.1.115"/>
    </reaction>
</comment>
<evidence type="ECO:0000256" key="7">
    <source>
        <dbReference type="RuleBase" id="RU362057"/>
    </source>
</evidence>
<evidence type="ECO:0000256" key="5">
    <source>
        <dbReference type="ARBA" id="ARBA00047606"/>
    </source>
</evidence>
<feature type="compositionally biased region" description="Pro residues" evidence="8">
    <location>
        <begin position="9"/>
        <end position="25"/>
    </location>
</feature>